<dbReference type="AlphaFoldDB" id="A0AAV7JNF3"/>
<evidence type="ECO:0000256" key="4">
    <source>
        <dbReference type="ARBA" id="ARBA00022692"/>
    </source>
</evidence>
<keyword evidence="4 9" id="KW-0812">Transmembrane</keyword>
<protein>
    <recommendedName>
        <fullName evidence="13">Solute carrier family 25 member 42</fullName>
    </recommendedName>
</protein>
<keyword evidence="8 9" id="KW-0472">Membrane</keyword>
<keyword evidence="12" id="KW-1185">Reference proteome</keyword>
<dbReference type="Proteomes" id="UP001165289">
    <property type="component" value="Unassembled WGS sequence"/>
</dbReference>
<dbReference type="InterPro" id="IPR018108">
    <property type="entry name" value="MCP_transmembrane"/>
</dbReference>
<sequence length="311" mass="34835">MEEERKLKERLKHEKRKVSSNNFSRIQTSLLSGAIAGACAKTCIAPLDRAKIIFQISSKEYSLLGAIKLLIKHAREDNITSLWRGNSATLTRIVPYAAIHFAAYEQLKYNLRTDDNQKFLPPLRQILAGSTAGAVATLFTYPLDIARARLAVTKKHVYSNLYRAVVSVARKEGVFNLWRGITPSLIGILPYAGTSFFTFETLKRLHFERKGTDASSLYKLLYGAIAGALGQTASYPLDIVRRRMQTAGLEVCSSPQGSMLRTLIYVVRYEGGVLGLYKGLSMNWIKGPISVTISFNVYELTKNYLTQTQYF</sequence>
<comment type="caution">
    <text evidence="11">The sequence shown here is derived from an EMBL/GenBank/DDBJ whole genome shotgun (WGS) entry which is preliminary data.</text>
</comment>
<evidence type="ECO:0000256" key="7">
    <source>
        <dbReference type="ARBA" id="ARBA00023128"/>
    </source>
</evidence>
<evidence type="ECO:0000313" key="12">
    <source>
        <dbReference type="Proteomes" id="UP001165289"/>
    </source>
</evidence>
<keyword evidence="5" id="KW-0677">Repeat</keyword>
<feature type="repeat" description="Solcar" evidence="9">
    <location>
        <begin position="214"/>
        <end position="304"/>
    </location>
</feature>
<dbReference type="InterPro" id="IPR023395">
    <property type="entry name" value="MCP_dom_sf"/>
</dbReference>
<dbReference type="PANTHER" id="PTHR24089">
    <property type="entry name" value="SOLUTE CARRIER FAMILY 25"/>
    <property type="match status" value="1"/>
</dbReference>
<dbReference type="PROSITE" id="PS50920">
    <property type="entry name" value="SOLCAR"/>
    <property type="match status" value="3"/>
</dbReference>
<dbReference type="GO" id="GO:0055085">
    <property type="term" value="P:transmembrane transport"/>
    <property type="evidence" value="ECO:0007669"/>
    <property type="project" value="InterPro"/>
</dbReference>
<proteinExistence type="inferred from homology"/>
<dbReference type="EMBL" id="JAKMXF010000310">
    <property type="protein sequence ID" value="KAI6650488.1"/>
    <property type="molecule type" value="Genomic_DNA"/>
</dbReference>
<evidence type="ECO:0000256" key="8">
    <source>
        <dbReference type="ARBA" id="ARBA00023136"/>
    </source>
</evidence>
<accession>A0AAV7JNF3</accession>
<evidence type="ECO:0000313" key="11">
    <source>
        <dbReference type="EMBL" id="KAI6650488.1"/>
    </source>
</evidence>
<organism evidence="11 12">
    <name type="scientific">Oopsacas minuta</name>
    <dbReference type="NCBI Taxonomy" id="111878"/>
    <lineage>
        <taxon>Eukaryota</taxon>
        <taxon>Metazoa</taxon>
        <taxon>Porifera</taxon>
        <taxon>Hexactinellida</taxon>
        <taxon>Hexasterophora</taxon>
        <taxon>Lyssacinosida</taxon>
        <taxon>Leucopsacidae</taxon>
        <taxon>Oopsacas</taxon>
    </lineage>
</organism>
<dbReference type="SUPFAM" id="SSF103506">
    <property type="entry name" value="Mitochondrial carrier"/>
    <property type="match status" value="1"/>
</dbReference>
<evidence type="ECO:0000256" key="10">
    <source>
        <dbReference type="RuleBase" id="RU000488"/>
    </source>
</evidence>
<gene>
    <name evidence="11" type="ORF">LOD99_7540</name>
</gene>
<feature type="repeat" description="Solcar" evidence="9">
    <location>
        <begin position="24"/>
        <end position="110"/>
    </location>
</feature>
<dbReference type="Pfam" id="PF00153">
    <property type="entry name" value="Mito_carr"/>
    <property type="match status" value="3"/>
</dbReference>
<reference evidence="11 12" key="1">
    <citation type="journal article" date="2023" name="BMC Biol.">
        <title>The compact genome of the sponge Oopsacas minuta (Hexactinellida) is lacking key metazoan core genes.</title>
        <authorList>
            <person name="Santini S."/>
            <person name="Schenkelaars Q."/>
            <person name="Jourda C."/>
            <person name="Duchesne M."/>
            <person name="Belahbib H."/>
            <person name="Rocher C."/>
            <person name="Selva M."/>
            <person name="Riesgo A."/>
            <person name="Vervoort M."/>
            <person name="Leys S.P."/>
            <person name="Kodjabachian L."/>
            <person name="Le Bivic A."/>
            <person name="Borchiellini C."/>
            <person name="Claverie J.M."/>
            <person name="Renard E."/>
        </authorList>
    </citation>
    <scope>NUCLEOTIDE SEQUENCE [LARGE SCALE GENOMIC DNA]</scope>
    <source>
        <strain evidence="11">SPO-2</strain>
    </source>
</reference>
<dbReference type="PRINTS" id="PR00926">
    <property type="entry name" value="MITOCARRIER"/>
</dbReference>
<evidence type="ECO:0008006" key="13">
    <source>
        <dbReference type="Google" id="ProtNLM"/>
    </source>
</evidence>
<feature type="repeat" description="Solcar" evidence="9">
    <location>
        <begin position="120"/>
        <end position="205"/>
    </location>
</feature>
<evidence type="ECO:0000256" key="2">
    <source>
        <dbReference type="ARBA" id="ARBA00006375"/>
    </source>
</evidence>
<evidence type="ECO:0000256" key="9">
    <source>
        <dbReference type="PROSITE-ProRule" id="PRU00282"/>
    </source>
</evidence>
<dbReference type="Gene3D" id="1.50.40.10">
    <property type="entry name" value="Mitochondrial carrier domain"/>
    <property type="match status" value="1"/>
</dbReference>
<dbReference type="PRINTS" id="PR00928">
    <property type="entry name" value="GRAVESDC"/>
</dbReference>
<name>A0AAV7JNF3_9METZ</name>
<evidence type="ECO:0000256" key="1">
    <source>
        <dbReference type="ARBA" id="ARBA00004448"/>
    </source>
</evidence>
<keyword evidence="3 10" id="KW-0813">Transport</keyword>
<comment type="subcellular location">
    <subcellularLocation>
        <location evidence="1">Mitochondrion inner membrane</location>
        <topology evidence="1">Multi-pass membrane protein</topology>
    </subcellularLocation>
</comment>
<dbReference type="InterPro" id="IPR002067">
    <property type="entry name" value="MCP"/>
</dbReference>
<dbReference type="GO" id="GO:0005743">
    <property type="term" value="C:mitochondrial inner membrane"/>
    <property type="evidence" value="ECO:0007669"/>
    <property type="project" value="UniProtKB-SubCell"/>
</dbReference>
<evidence type="ECO:0000256" key="5">
    <source>
        <dbReference type="ARBA" id="ARBA00022737"/>
    </source>
</evidence>
<keyword evidence="7" id="KW-0496">Mitochondrion</keyword>
<evidence type="ECO:0000256" key="6">
    <source>
        <dbReference type="ARBA" id="ARBA00022792"/>
    </source>
</evidence>
<keyword evidence="6" id="KW-0999">Mitochondrion inner membrane</keyword>
<comment type="similarity">
    <text evidence="2 10">Belongs to the mitochondrial carrier (TC 2.A.29) family.</text>
</comment>
<dbReference type="InterPro" id="IPR002167">
    <property type="entry name" value="GDC-like"/>
</dbReference>
<evidence type="ECO:0000256" key="3">
    <source>
        <dbReference type="ARBA" id="ARBA00022448"/>
    </source>
</evidence>